<dbReference type="InterPro" id="IPR055170">
    <property type="entry name" value="GFO_IDH_MocA-like_dom"/>
</dbReference>
<comment type="similarity">
    <text evidence="1">Belongs to the Gfo/Idh/MocA family.</text>
</comment>
<dbReference type="EMBL" id="JANUCP010000002">
    <property type="protein sequence ID" value="MCS3919042.1"/>
    <property type="molecule type" value="Genomic_DNA"/>
</dbReference>
<dbReference type="Pfam" id="PF01408">
    <property type="entry name" value="GFO_IDH_MocA"/>
    <property type="match status" value="1"/>
</dbReference>
<evidence type="ECO:0000256" key="2">
    <source>
        <dbReference type="ARBA" id="ARBA00023002"/>
    </source>
</evidence>
<dbReference type="InterPro" id="IPR000683">
    <property type="entry name" value="Gfo/Idh/MocA-like_OxRdtase_N"/>
</dbReference>
<feature type="domain" description="Gfo/Idh/MocA-like oxidoreductase N-terminal" evidence="3">
    <location>
        <begin position="25"/>
        <end position="141"/>
    </location>
</feature>
<dbReference type="SUPFAM" id="SSF55347">
    <property type="entry name" value="Glyceraldehyde-3-phosphate dehydrogenase-like, C-terminal domain"/>
    <property type="match status" value="1"/>
</dbReference>
<organism evidence="5 6">
    <name type="scientific">Candidatus Fervidibacter sacchari</name>
    <dbReference type="NCBI Taxonomy" id="1448929"/>
    <lineage>
        <taxon>Bacteria</taxon>
        <taxon>Candidatus Fervidibacterota</taxon>
        <taxon>Candidatus Fervidibacter</taxon>
    </lineage>
</organism>
<dbReference type="RefSeq" id="WP_259095129.1">
    <property type="nucleotide sequence ID" value="NZ_CP130454.1"/>
</dbReference>
<accession>A0ABT2EM70</accession>
<protein>
    <submittedName>
        <fullName evidence="5">Dehydrogenase</fullName>
    </submittedName>
</protein>
<evidence type="ECO:0000259" key="4">
    <source>
        <dbReference type="Pfam" id="PF22725"/>
    </source>
</evidence>
<feature type="domain" description="GFO/IDH/MocA-like oxidoreductase" evidence="4">
    <location>
        <begin position="151"/>
        <end position="268"/>
    </location>
</feature>
<reference evidence="5 6" key="1">
    <citation type="submission" date="2022-08" db="EMBL/GenBank/DDBJ databases">
        <title>Bacterial and archaeal communities from various locations to study Microbial Dark Matter (Phase II).</title>
        <authorList>
            <person name="Stepanauskas R."/>
        </authorList>
    </citation>
    <scope>NUCLEOTIDE SEQUENCE [LARGE SCALE GENOMIC DNA]</scope>
    <source>
        <strain evidence="5 6">PD1</strain>
    </source>
</reference>
<name>A0ABT2EM70_9BACT</name>
<sequence>MERRWEELLGLDYGFHLPTKTDYGIGIIGCGGIVNNAHLPAYRKFGFKVVACCDIREEAARQTAERFGIPKWFTDYRDLLDLPEVEIVDIAIHQQGRVEIVQAAAQAGKHILIQKPFAHNMENALAMVEVCEKFGVKLMVNQQARYAPGHRFVKLLIEGGWLGEVYHLTHHVRGNQDSGWAVETPNFLIIDHGIHYLDLMRYWTGREPKRVYATTVRMPGQRAISPMVYSINLEFDEHCMANLWFNDVVQGRDSHYEFTVDGTKGTVRGNATQVTLALKDAPVPVMRLDLKGSWFPDAFAATMAELMRAIQENDEPAISGRDNLKTLKLALAAVQSSETHQPVAID</sequence>
<dbReference type="Gene3D" id="3.30.360.10">
    <property type="entry name" value="Dihydrodipicolinate Reductase, domain 2"/>
    <property type="match status" value="1"/>
</dbReference>
<evidence type="ECO:0000313" key="6">
    <source>
        <dbReference type="Proteomes" id="UP001204798"/>
    </source>
</evidence>
<dbReference type="PANTHER" id="PTHR43708:SF5">
    <property type="entry name" value="CONSERVED EXPRESSED OXIDOREDUCTASE (EUROFUNG)-RELATED"/>
    <property type="match status" value="1"/>
</dbReference>
<dbReference type="InterPro" id="IPR036291">
    <property type="entry name" value="NAD(P)-bd_dom_sf"/>
</dbReference>
<dbReference type="InterPro" id="IPR051317">
    <property type="entry name" value="Gfo/Idh/MocA_oxidoreduct"/>
</dbReference>
<proteinExistence type="inferred from homology"/>
<comment type="caution">
    <text evidence="5">The sequence shown here is derived from an EMBL/GenBank/DDBJ whole genome shotgun (WGS) entry which is preliminary data.</text>
</comment>
<keyword evidence="6" id="KW-1185">Reference proteome</keyword>
<gene>
    <name evidence="5" type="ORF">M2350_001442</name>
</gene>
<evidence type="ECO:0000259" key="3">
    <source>
        <dbReference type="Pfam" id="PF01408"/>
    </source>
</evidence>
<dbReference type="Gene3D" id="3.40.50.720">
    <property type="entry name" value="NAD(P)-binding Rossmann-like Domain"/>
    <property type="match status" value="1"/>
</dbReference>
<dbReference type="Pfam" id="PF22725">
    <property type="entry name" value="GFO_IDH_MocA_C3"/>
    <property type="match status" value="1"/>
</dbReference>
<dbReference type="Proteomes" id="UP001204798">
    <property type="component" value="Unassembled WGS sequence"/>
</dbReference>
<keyword evidence="2" id="KW-0560">Oxidoreductase</keyword>
<evidence type="ECO:0000256" key="1">
    <source>
        <dbReference type="ARBA" id="ARBA00010928"/>
    </source>
</evidence>
<evidence type="ECO:0000313" key="5">
    <source>
        <dbReference type="EMBL" id="MCS3919042.1"/>
    </source>
</evidence>
<dbReference type="PANTHER" id="PTHR43708">
    <property type="entry name" value="CONSERVED EXPRESSED OXIDOREDUCTASE (EUROFUNG)"/>
    <property type="match status" value="1"/>
</dbReference>
<dbReference type="SUPFAM" id="SSF51735">
    <property type="entry name" value="NAD(P)-binding Rossmann-fold domains"/>
    <property type="match status" value="1"/>
</dbReference>